<reference evidence="2" key="1">
    <citation type="journal article" date="2013" name="J. Plant Res.">
        <title>Effect of fungi and light on seed germination of three Opuntia species from semiarid lands of central Mexico.</title>
        <authorList>
            <person name="Delgado-Sanchez P."/>
            <person name="Jimenez-Bremont J.F."/>
            <person name="Guerrero-Gonzalez Mde L."/>
            <person name="Flores J."/>
        </authorList>
    </citation>
    <scope>NUCLEOTIDE SEQUENCE</scope>
    <source>
        <tissue evidence="2">Cladode</tissue>
    </source>
</reference>
<dbReference type="EMBL" id="GISG01180372">
    <property type="protein sequence ID" value="MBA4653657.1"/>
    <property type="molecule type" value="Transcribed_RNA"/>
</dbReference>
<sequence length="177" mass="20657">MRVYGALMWSLGKVLNTPEVVRVYIGSFNDKPINEEAVGPMGKDLFEREQNDLLADLKDIPKKACDRRINEFVKRARSAKIHAYIIGHLKKEMPSMIGKSKAQRRLIENLEKEFVKVQREFHLPAGDFPYVEHFREILSGYDIDKFEKLKPKMIQAVDDMLGYDIPELLKNFRNPYD</sequence>
<evidence type="ECO:0000313" key="2">
    <source>
        <dbReference type="EMBL" id="MBA4653658.1"/>
    </source>
</evidence>
<accession>A0A7C8ZWT8</accession>
<organism evidence="2">
    <name type="scientific">Opuntia streptacantha</name>
    <name type="common">Prickly pear cactus</name>
    <name type="synonym">Opuntia cardona</name>
    <dbReference type="NCBI Taxonomy" id="393608"/>
    <lineage>
        <taxon>Eukaryota</taxon>
        <taxon>Viridiplantae</taxon>
        <taxon>Streptophyta</taxon>
        <taxon>Embryophyta</taxon>
        <taxon>Tracheophyta</taxon>
        <taxon>Spermatophyta</taxon>
        <taxon>Magnoliopsida</taxon>
        <taxon>eudicotyledons</taxon>
        <taxon>Gunneridae</taxon>
        <taxon>Pentapetalae</taxon>
        <taxon>Caryophyllales</taxon>
        <taxon>Cactineae</taxon>
        <taxon>Cactaceae</taxon>
        <taxon>Opuntioideae</taxon>
        <taxon>Opuntia</taxon>
    </lineage>
</organism>
<dbReference type="GO" id="GO:0006897">
    <property type="term" value="P:endocytosis"/>
    <property type="evidence" value="ECO:0007669"/>
    <property type="project" value="TreeGrafter"/>
</dbReference>
<dbReference type="PANTHER" id="PTHR11216:SF31">
    <property type="entry name" value="AT21416P"/>
    <property type="match status" value="1"/>
</dbReference>
<dbReference type="GO" id="GO:0016197">
    <property type="term" value="P:endosomal transport"/>
    <property type="evidence" value="ECO:0007669"/>
    <property type="project" value="TreeGrafter"/>
</dbReference>
<dbReference type="Pfam" id="PF18150">
    <property type="entry name" value="DUF5600"/>
    <property type="match status" value="1"/>
</dbReference>
<feature type="domain" description="DUF5600" evidence="1">
    <location>
        <begin position="67"/>
        <end position="168"/>
    </location>
</feature>
<dbReference type="GO" id="GO:0005886">
    <property type="term" value="C:plasma membrane"/>
    <property type="evidence" value="ECO:0007669"/>
    <property type="project" value="TreeGrafter"/>
</dbReference>
<proteinExistence type="predicted"/>
<dbReference type="InterPro" id="IPR040990">
    <property type="entry name" value="DUF5600"/>
</dbReference>
<protein>
    <recommendedName>
        <fullName evidence="1">DUF5600 domain-containing protein</fullName>
    </recommendedName>
</protein>
<name>A0A7C8ZWT8_OPUST</name>
<dbReference type="EMBL" id="GISG01180373">
    <property type="protein sequence ID" value="MBA4653658.1"/>
    <property type="molecule type" value="Transcribed_RNA"/>
</dbReference>
<dbReference type="AlphaFoldDB" id="A0A7C8ZWT8"/>
<dbReference type="GO" id="GO:0005737">
    <property type="term" value="C:cytoplasm"/>
    <property type="evidence" value="ECO:0007669"/>
    <property type="project" value="TreeGrafter"/>
</dbReference>
<evidence type="ECO:0000259" key="1">
    <source>
        <dbReference type="Pfam" id="PF18150"/>
    </source>
</evidence>
<dbReference type="Gene3D" id="1.10.268.20">
    <property type="match status" value="1"/>
</dbReference>
<dbReference type="EMBL" id="GISG01180376">
    <property type="protein sequence ID" value="MBA4653661.1"/>
    <property type="molecule type" value="Transcribed_RNA"/>
</dbReference>
<reference evidence="2" key="2">
    <citation type="submission" date="2020-07" db="EMBL/GenBank/DDBJ databases">
        <authorList>
            <person name="Vera ALvarez R."/>
            <person name="Arias-Moreno D.M."/>
            <person name="Jimenez-Jacinto V."/>
            <person name="Jimenez-Bremont J.F."/>
            <person name="Swaminathan K."/>
            <person name="Moose S.P."/>
            <person name="Guerrero-Gonzalez M.L."/>
            <person name="Marino-Ramirez L."/>
            <person name="Landsman D."/>
            <person name="Rodriguez-Kessler M."/>
            <person name="Delgado-Sanchez P."/>
        </authorList>
    </citation>
    <scope>NUCLEOTIDE SEQUENCE</scope>
    <source>
        <tissue evidence="2">Cladode</tissue>
    </source>
</reference>
<dbReference type="PANTHER" id="PTHR11216">
    <property type="entry name" value="EH DOMAIN"/>
    <property type="match status" value="1"/>
</dbReference>